<keyword evidence="2" id="KW-0732">Signal</keyword>
<evidence type="ECO:0000313" key="4">
    <source>
        <dbReference type="EMBL" id="KAK2856968.1"/>
    </source>
</evidence>
<feature type="domain" description="Immunoglobulin V-set" evidence="3">
    <location>
        <begin position="62"/>
        <end position="114"/>
    </location>
</feature>
<organism evidence="4 5">
    <name type="scientific">Channa striata</name>
    <name type="common">Snakehead murrel</name>
    <name type="synonym">Ophicephalus striatus</name>
    <dbReference type="NCBI Taxonomy" id="64152"/>
    <lineage>
        <taxon>Eukaryota</taxon>
        <taxon>Metazoa</taxon>
        <taxon>Chordata</taxon>
        <taxon>Craniata</taxon>
        <taxon>Vertebrata</taxon>
        <taxon>Euteleostomi</taxon>
        <taxon>Actinopterygii</taxon>
        <taxon>Neopterygii</taxon>
        <taxon>Teleostei</taxon>
        <taxon>Neoteleostei</taxon>
        <taxon>Acanthomorphata</taxon>
        <taxon>Anabantaria</taxon>
        <taxon>Anabantiformes</taxon>
        <taxon>Channoidei</taxon>
        <taxon>Channidae</taxon>
        <taxon>Channa</taxon>
    </lineage>
</organism>
<dbReference type="EMBL" id="JAUPFM010000003">
    <property type="protein sequence ID" value="KAK2856968.1"/>
    <property type="molecule type" value="Genomic_DNA"/>
</dbReference>
<gene>
    <name evidence="4" type="ORF">Q5P01_005703</name>
</gene>
<protein>
    <recommendedName>
        <fullName evidence="3">Immunoglobulin V-set domain-containing protein</fullName>
    </recommendedName>
</protein>
<evidence type="ECO:0000256" key="1">
    <source>
        <dbReference type="SAM" id="Phobius"/>
    </source>
</evidence>
<dbReference type="Proteomes" id="UP001187415">
    <property type="component" value="Unassembled WGS sequence"/>
</dbReference>
<dbReference type="Gene3D" id="2.60.40.10">
    <property type="entry name" value="Immunoglobulins"/>
    <property type="match status" value="1"/>
</dbReference>
<dbReference type="InterPro" id="IPR036179">
    <property type="entry name" value="Ig-like_dom_sf"/>
</dbReference>
<feature type="chain" id="PRO_5041709888" description="Immunoglobulin V-set domain-containing protein" evidence="2">
    <location>
        <begin position="20"/>
        <end position="216"/>
    </location>
</feature>
<feature type="signal peptide" evidence="2">
    <location>
        <begin position="1"/>
        <end position="19"/>
    </location>
</feature>
<name>A0AA88NI33_CHASR</name>
<feature type="transmembrane region" description="Helical" evidence="1">
    <location>
        <begin position="140"/>
        <end position="161"/>
    </location>
</feature>
<keyword evidence="1" id="KW-1133">Transmembrane helix</keyword>
<dbReference type="Pfam" id="PF07686">
    <property type="entry name" value="V-set"/>
    <property type="match status" value="1"/>
</dbReference>
<dbReference type="InterPro" id="IPR013106">
    <property type="entry name" value="Ig_V-set"/>
</dbReference>
<reference evidence="4" key="1">
    <citation type="submission" date="2023-07" db="EMBL/GenBank/DDBJ databases">
        <title>Chromosome-level Genome Assembly of Striped Snakehead (Channa striata).</title>
        <authorList>
            <person name="Liu H."/>
        </authorList>
    </citation>
    <scope>NUCLEOTIDE SEQUENCE</scope>
    <source>
        <strain evidence="4">Gz</strain>
        <tissue evidence="4">Muscle</tissue>
    </source>
</reference>
<dbReference type="AlphaFoldDB" id="A0AA88NI33"/>
<sequence length="216" mass="24250">MSGWTLGFVLLLPLTVCLGSKVTLVKTIQDKTDVTRVCSNETVNIITLIICKIGKESIRREECRLSYRYVQGFEHGCDPRFKLRTENQTVFLHLTSLRPEDNGNYTCECSQPGGTSTLHINITVEENVEESLNAAIGSTLLPVLIGVTVVIIITTVILTCFHKRASHRRQLQTLSANLVLYTHEAQDIEPYSTFTERESGLYSTVKLQPSYNNIQN</sequence>
<proteinExistence type="predicted"/>
<comment type="caution">
    <text evidence="4">The sequence shown here is derived from an EMBL/GenBank/DDBJ whole genome shotgun (WGS) entry which is preliminary data.</text>
</comment>
<keyword evidence="1" id="KW-0472">Membrane</keyword>
<evidence type="ECO:0000259" key="3">
    <source>
        <dbReference type="Pfam" id="PF07686"/>
    </source>
</evidence>
<evidence type="ECO:0000256" key="2">
    <source>
        <dbReference type="SAM" id="SignalP"/>
    </source>
</evidence>
<accession>A0AA88NI33</accession>
<evidence type="ECO:0000313" key="5">
    <source>
        <dbReference type="Proteomes" id="UP001187415"/>
    </source>
</evidence>
<dbReference type="InterPro" id="IPR013783">
    <property type="entry name" value="Ig-like_fold"/>
</dbReference>
<keyword evidence="5" id="KW-1185">Reference proteome</keyword>
<dbReference type="SUPFAM" id="SSF48726">
    <property type="entry name" value="Immunoglobulin"/>
    <property type="match status" value="1"/>
</dbReference>
<keyword evidence="1" id="KW-0812">Transmembrane</keyword>